<evidence type="ECO:0000256" key="2">
    <source>
        <dbReference type="ARBA" id="ARBA00022692"/>
    </source>
</evidence>
<keyword evidence="4 5" id="KW-0472">Membrane</keyword>
<feature type="transmembrane region" description="Helical" evidence="5">
    <location>
        <begin position="37"/>
        <end position="54"/>
    </location>
</feature>
<accession>A0AA87CS62</accession>
<evidence type="ECO:0000256" key="4">
    <source>
        <dbReference type="ARBA" id="ARBA00023136"/>
    </source>
</evidence>
<keyword evidence="3 5" id="KW-1133">Transmembrane helix</keyword>
<dbReference type="GO" id="GO:0016020">
    <property type="term" value="C:membrane"/>
    <property type="evidence" value="ECO:0007669"/>
    <property type="project" value="UniProtKB-SubCell"/>
</dbReference>
<comment type="subcellular location">
    <subcellularLocation>
        <location evidence="1">Membrane</location>
        <topology evidence="1">Multi-pass membrane protein</topology>
    </subcellularLocation>
</comment>
<feature type="transmembrane region" description="Helical" evidence="5">
    <location>
        <begin position="240"/>
        <end position="258"/>
    </location>
</feature>
<dbReference type="PROSITE" id="PS51257">
    <property type="entry name" value="PROKAR_LIPOPROTEIN"/>
    <property type="match status" value="1"/>
</dbReference>
<dbReference type="InterPro" id="IPR026841">
    <property type="entry name" value="Aur1/Ipt1"/>
</dbReference>
<keyword evidence="2 5" id="KW-0812">Transmembrane</keyword>
<proteinExistence type="predicted"/>
<feature type="transmembrane region" description="Helical" evidence="5">
    <location>
        <begin position="160"/>
        <end position="180"/>
    </location>
</feature>
<feature type="transmembrane region" description="Helical" evidence="5">
    <location>
        <begin position="128"/>
        <end position="148"/>
    </location>
</feature>
<dbReference type="InterPro" id="IPR052185">
    <property type="entry name" value="IPC_Synthase-Related"/>
</dbReference>
<gene>
    <name evidence="7" type="ORF">PROSTU_01501</name>
</gene>
<protein>
    <submittedName>
        <fullName evidence="7">PAP2 family protein</fullName>
    </submittedName>
</protein>
<feature type="transmembrane region" description="Helical" evidence="5">
    <location>
        <begin position="216"/>
        <end position="233"/>
    </location>
</feature>
<dbReference type="AlphaFoldDB" id="A0AA87CS62"/>
<evidence type="ECO:0000256" key="3">
    <source>
        <dbReference type="ARBA" id="ARBA00022989"/>
    </source>
</evidence>
<dbReference type="EMBL" id="ABJD02000101">
    <property type="protein sequence ID" value="EDU58335.1"/>
    <property type="molecule type" value="Genomic_DNA"/>
</dbReference>
<name>A0AA87CS62_PROST</name>
<organism evidence="7 8">
    <name type="scientific">Providencia stuartii ATCC 25827</name>
    <dbReference type="NCBI Taxonomy" id="471874"/>
    <lineage>
        <taxon>Bacteria</taxon>
        <taxon>Pseudomonadati</taxon>
        <taxon>Pseudomonadota</taxon>
        <taxon>Gammaproteobacteria</taxon>
        <taxon>Enterobacterales</taxon>
        <taxon>Morganellaceae</taxon>
        <taxon>Providencia</taxon>
    </lineage>
</organism>
<reference evidence="8" key="2">
    <citation type="submission" date="2008-04" db="EMBL/GenBank/DDBJ databases">
        <title>Draft genome sequence of Providencia stuartii(ATCC 25827).</title>
        <authorList>
            <person name="Sudarsanam P."/>
            <person name="Ley R."/>
            <person name="Guruge J."/>
            <person name="Turnbaugh P.J."/>
            <person name="Mahowald M."/>
            <person name="Liep D."/>
            <person name="Gordon J."/>
        </authorList>
    </citation>
    <scope>NUCLEOTIDE SEQUENCE [LARGE SCALE GENOMIC DNA]</scope>
    <source>
        <strain evidence="8">ATCC 25827</strain>
    </source>
</reference>
<dbReference type="Pfam" id="PF14378">
    <property type="entry name" value="PAP2_3"/>
    <property type="match status" value="1"/>
</dbReference>
<reference evidence="8" key="1">
    <citation type="submission" date="2008-04" db="EMBL/GenBank/DDBJ databases">
        <title>Draft genome sequence of Providencia stuartii (ATCC 25827).</title>
        <authorList>
            <person name="Sudarsanam P."/>
            <person name="Ley R."/>
            <person name="Guruge J."/>
            <person name="Turnbaugh P.J."/>
            <person name="Mahowald M."/>
            <person name="Liep D."/>
            <person name="Gordon J."/>
        </authorList>
    </citation>
    <scope>NUCLEOTIDE SEQUENCE [LARGE SCALE GENOMIC DNA]</scope>
    <source>
        <strain evidence="8">ATCC 25827</strain>
    </source>
</reference>
<feature type="transmembrane region" description="Helical" evidence="5">
    <location>
        <begin position="12"/>
        <end position="31"/>
    </location>
</feature>
<feature type="transmembrane region" description="Helical" evidence="5">
    <location>
        <begin position="264"/>
        <end position="281"/>
    </location>
</feature>
<dbReference type="Proteomes" id="UP000004506">
    <property type="component" value="Unassembled WGS sequence"/>
</dbReference>
<reference evidence="7 8" key="3">
    <citation type="submission" date="2008-05" db="EMBL/GenBank/DDBJ databases">
        <authorList>
            <person name="Fulton L."/>
            <person name="Clifton S."/>
            <person name="Fulton B."/>
            <person name="Xu J."/>
            <person name="Minx P."/>
            <person name="Pepin K.H."/>
            <person name="Johnson M."/>
            <person name="Thiruvilangam P."/>
            <person name="Bhonagiri V."/>
            <person name="Nash W.E."/>
            <person name="Mardis E.R."/>
            <person name="Wilson R.K."/>
        </authorList>
    </citation>
    <scope>NUCLEOTIDE SEQUENCE [LARGE SCALE GENOMIC DNA]</scope>
    <source>
        <strain evidence="7 8">ATCC 25827</strain>
    </source>
</reference>
<dbReference type="PANTHER" id="PTHR31310">
    <property type="match status" value="1"/>
</dbReference>
<comment type="caution">
    <text evidence="7">The sequence shown here is derived from an EMBL/GenBank/DDBJ whole genome shotgun (WGS) entry which is preliminary data.</text>
</comment>
<feature type="domain" description="Inositolphosphotransferase Aur1/Ipt1" evidence="6">
    <location>
        <begin position="100"/>
        <end position="277"/>
    </location>
</feature>
<evidence type="ECO:0000256" key="5">
    <source>
        <dbReference type="SAM" id="Phobius"/>
    </source>
</evidence>
<evidence type="ECO:0000313" key="8">
    <source>
        <dbReference type="Proteomes" id="UP000004506"/>
    </source>
</evidence>
<evidence type="ECO:0000256" key="1">
    <source>
        <dbReference type="ARBA" id="ARBA00004141"/>
    </source>
</evidence>
<sequence>MLKTHYLHLFNRLFAIQLFIIWLLGCIGVFGSDLTETLWPSVLTGGIFWILLVACSKLPKWQSPRFYWVGLLQLIACWSIFPLFKAIRIHFYSWSADHLLYTIDSYLWLNKSLPEHMIALQAPWFSELIAFCYFSFYFLVIGSALFFFLQRQKNTSEHYFLGLMLMYFFGFIGYFILPAVGPYGAFPTLFTYPVHNGAITLFLTGMVEKGITGMDVFPSLHTGITLYIVGFLFKTGYRKIAWCLTPLAAGLIVATVYLHYHYGIDVIVGALLALLVLHFLFKKKKVENGTHL</sequence>
<dbReference type="RefSeq" id="WP_004917666.1">
    <property type="nucleotide sequence ID" value="NZ_DS607663.1"/>
</dbReference>
<dbReference type="PANTHER" id="PTHR31310:SF7">
    <property type="entry name" value="PA-PHOSPHATASE RELATED-FAMILY PROTEIN DDB_G0268928"/>
    <property type="match status" value="1"/>
</dbReference>
<dbReference type="Gene3D" id="1.20.144.10">
    <property type="entry name" value="Phosphatidic acid phosphatase type 2/haloperoxidase"/>
    <property type="match status" value="1"/>
</dbReference>
<evidence type="ECO:0000313" key="7">
    <source>
        <dbReference type="EMBL" id="EDU58335.1"/>
    </source>
</evidence>
<evidence type="ECO:0000259" key="6">
    <source>
        <dbReference type="Pfam" id="PF14378"/>
    </source>
</evidence>
<feature type="transmembrane region" description="Helical" evidence="5">
    <location>
        <begin position="66"/>
        <end position="84"/>
    </location>
</feature>